<evidence type="ECO:0000313" key="1">
    <source>
        <dbReference type="EMBL" id="MBB5820319.1"/>
    </source>
</evidence>
<proteinExistence type="predicted"/>
<dbReference type="Proteomes" id="UP000540685">
    <property type="component" value="Unassembled WGS sequence"/>
</dbReference>
<protein>
    <submittedName>
        <fullName evidence="1">Uncharacterized protein</fullName>
    </submittedName>
</protein>
<reference evidence="1 2" key="1">
    <citation type="submission" date="2020-08" db="EMBL/GenBank/DDBJ databases">
        <title>Sequencing the genomes of 1000 actinobacteria strains.</title>
        <authorList>
            <person name="Klenk H.-P."/>
        </authorList>
    </citation>
    <scope>NUCLEOTIDE SEQUENCE [LARGE SCALE GENOMIC DNA]</scope>
    <source>
        <strain evidence="1 2">DSM 46887</strain>
    </source>
</reference>
<dbReference type="EMBL" id="JACHMP010000001">
    <property type="protein sequence ID" value="MBB5820319.1"/>
    <property type="molecule type" value="Genomic_DNA"/>
</dbReference>
<dbReference type="AlphaFoldDB" id="A0A7W9MHC9"/>
<accession>A0A7W9MHC9</accession>
<comment type="caution">
    <text evidence="1">The sequence shown here is derived from an EMBL/GenBank/DDBJ whole genome shotgun (WGS) entry which is preliminary data.</text>
</comment>
<evidence type="ECO:0000313" key="2">
    <source>
        <dbReference type="Proteomes" id="UP000540685"/>
    </source>
</evidence>
<organism evidence="1 2">
    <name type="scientific">Streptosporangium becharense</name>
    <dbReference type="NCBI Taxonomy" id="1816182"/>
    <lineage>
        <taxon>Bacteria</taxon>
        <taxon>Bacillati</taxon>
        <taxon>Actinomycetota</taxon>
        <taxon>Actinomycetes</taxon>
        <taxon>Streptosporangiales</taxon>
        <taxon>Streptosporangiaceae</taxon>
        <taxon>Streptosporangium</taxon>
    </lineage>
</organism>
<dbReference type="RefSeq" id="WP_184547537.1">
    <property type="nucleotide sequence ID" value="NZ_JACHMP010000001.1"/>
</dbReference>
<keyword evidence="2" id="KW-1185">Reference proteome</keyword>
<sequence>MVSDFQPYTLHLQGVTVEAYILDKITLPFAPPYIETSTQPESFEMWWKWLTYVFDLSDPAGAPVLTLPLSKDDQSLIDRYLRSVDDLLESSLLNVGQSFAYNVTAEGVKEILEKEFLSREVSRGVTVTFRQLHSTKEVACFSRVYNVLYKRLDGQPPRVREEGQRMVAQWREAHNKLQGHSLLQLVRKKMIAQGVMGGQYRPFGYELPPEQLISLYQYGDLIHWGKKRDELAEVADDPILEGLYRITFMEVMLVFAHIYMGFAKVIEAMTRPRS</sequence>
<gene>
    <name evidence="1" type="ORF">F4562_003381</name>
</gene>
<name>A0A7W9MHC9_9ACTN</name>